<feature type="region of interest" description="Disordered" evidence="1">
    <location>
        <begin position="9"/>
        <end position="29"/>
    </location>
</feature>
<reference evidence="2 3" key="1">
    <citation type="submission" date="2019-05" db="EMBL/GenBank/DDBJ databases">
        <title>Another draft genome of Portunus trituberculatus and its Hox gene families provides insights of decapod evolution.</title>
        <authorList>
            <person name="Jeong J.-H."/>
            <person name="Song I."/>
            <person name="Kim S."/>
            <person name="Choi T."/>
            <person name="Kim D."/>
            <person name="Ryu S."/>
            <person name="Kim W."/>
        </authorList>
    </citation>
    <scope>NUCLEOTIDE SEQUENCE [LARGE SCALE GENOMIC DNA]</scope>
    <source>
        <tissue evidence="2">Muscle</tissue>
    </source>
</reference>
<sequence>MLMVVMVVTSGEGKEGGREGSTGREGRGGRALRTCVRVGGLKAVSITQHVGGTGGVLSPPSSLASLHQGVLYLGVDDVAARVIGGNNADWK</sequence>
<feature type="compositionally biased region" description="Basic and acidic residues" evidence="1">
    <location>
        <begin position="12"/>
        <end position="28"/>
    </location>
</feature>
<accession>A0A5B7H1F3</accession>
<proteinExistence type="predicted"/>
<gene>
    <name evidence="2" type="ORF">E2C01_057564</name>
</gene>
<organism evidence="2 3">
    <name type="scientific">Portunus trituberculatus</name>
    <name type="common">Swimming crab</name>
    <name type="synonym">Neptunus trituberculatus</name>
    <dbReference type="NCBI Taxonomy" id="210409"/>
    <lineage>
        <taxon>Eukaryota</taxon>
        <taxon>Metazoa</taxon>
        <taxon>Ecdysozoa</taxon>
        <taxon>Arthropoda</taxon>
        <taxon>Crustacea</taxon>
        <taxon>Multicrustacea</taxon>
        <taxon>Malacostraca</taxon>
        <taxon>Eumalacostraca</taxon>
        <taxon>Eucarida</taxon>
        <taxon>Decapoda</taxon>
        <taxon>Pleocyemata</taxon>
        <taxon>Brachyura</taxon>
        <taxon>Eubrachyura</taxon>
        <taxon>Portunoidea</taxon>
        <taxon>Portunidae</taxon>
        <taxon>Portuninae</taxon>
        <taxon>Portunus</taxon>
    </lineage>
</organism>
<dbReference type="Proteomes" id="UP000324222">
    <property type="component" value="Unassembled WGS sequence"/>
</dbReference>
<evidence type="ECO:0000313" key="3">
    <source>
        <dbReference type="Proteomes" id="UP000324222"/>
    </source>
</evidence>
<dbReference type="AlphaFoldDB" id="A0A5B7H1F3"/>
<dbReference type="EMBL" id="VSRR010020850">
    <property type="protein sequence ID" value="MPC63465.1"/>
    <property type="molecule type" value="Genomic_DNA"/>
</dbReference>
<comment type="caution">
    <text evidence="2">The sequence shown here is derived from an EMBL/GenBank/DDBJ whole genome shotgun (WGS) entry which is preliminary data.</text>
</comment>
<evidence type="ECO:0000313" key="2">
    <source>
        <dbReference type="EMBL" id="MPC63465.1"/>
    </source>
</evidence>
<evidence type="ECO:0000256" key="1">
    <source>
        <dbReference type="SAM" id="MobiDB-lite"/>
    </source>
</evidence>
<name>A0A5B7H1F3_PORTR</name>
<keyword evidence="3" id="KW-1185">Reference proteome</keyword>
<protein>
    <submittedName>
        <fullName evidence="2">Uncharacterized protein</fullName>
    </submittedName>
</protein>